<comment type="similarity">
    <text evidence="3 14">Belongs to the tubulin family.</text>
</comment>
<dbReference type="Gramene" id="EFJ09935">
    <property type="protein sequence ID" value="EFJ09935"/>
    <property type="gene ID" value="SELMODRAFT_269452"/>
</dbReference>
<dbReference type="InterPro" id="IPR013838">
    <property type="entry name" value="Beta-tubulin_BS"/>
</dbReference>
<dbReference type="PANTHER" id="PTHR11588">
    <property type="entry name" value="TUBULIN"/>
    <property type="match status" value="1"/>
</dbReference>
<dbReference type="Proteomes" id="UP000001514">
    <property type="component" value="Unassembled WGS sequence"/>
</dbReference>
<comment type="catalytic activity">
    <reaction evidence="13">
        <text>GTP + H2O = GDP + phosphate + H(+)</text>
        <dbReference type="Rhea" id="RHEA:19669"/>
        <dbReference type="ChEBI" id="CHEBI:15377"/>
        <dbReference type="ChEBI" id="CHEBI:15378"/>
        <dbReference type="ChEBI" id="CHEBI:37565"/>
        <dbReference type="ChEBI" id="CHEBI:43474"/>
        <dbReference type="ChEBI" id="CHEBI:58189"/>
    </reaction>
    <physiologicalReaction direction="left-to-right" evidence="13">
        <dbReference type="Rhea" id="RHEA:19670"/>
    </physiologicalReaction>
</comment>
<evidence type="ECO:0000259" key="16">
    <source>
        <dbReference type="SMART" id="SM00865"/>
    </source>
</evidence>
<dbReference type="KEGG" id="smo:SELMODRAFT_269452"/>
<dbReference type="SUPFAM" id="SSF52490">
    <property type="entry name" value="Tubulin nucleotide-binding domain-like"/>
    <property type="match status" value="1"/>
</dbReference>
<dbReference type="GO" id="GO:0005525">
    <property type="term" value="F:GTP binding"/>
    <property type="evidence" value="ECO:0000318"/>
    <property type="project" value="GO_Central"/>
</dbReference>
<dbReference type="HOGENOM" id="CLU_015718_0_0_1"/>
<comment type="function">
    <text evidence="12 14">Tubulin is the major constituent of microtubules, a cylinder consisting of laterally associated linear protofilaments composed of alpha- and beta-tubulin heterodimers. Microtubules grow by the addition of GTP-tubulin dimers to the microtubule end, where a stabilizing cap forms. Below the cap, tubulin dimers are in GDP-bound state, owing to GTPase activity of alpha-tubulin.</text>
</comment>
<keyword evidence="19" id="KW-1185">Reference proteome</keyword>
<evidence type="ECO:0000256" key="4">
    <source>
        <dbReference type="ARBA" id="ARBA00011747"/>
    </source>
</evidence>
<evidence type="ECO:0000256" key="7">
    <source>
        <dbReference type="ARBA" id="ARBA00022741"/>
    </source>
</evidence>
<evidence type="ECO:0000256" key="6">
    <source>
        <dbReference type="ARBA" id="ARBA00022701"/>
    </source>
</evidence>
<dbReference type="EMBL" id="GL377657">
    <property type="protein sequence ID" value="EFJ09935.1"/>
    <property type="molecule type" value="Genomic_DNA"/>
</dbReference>
<evidence type="ECO:0000256" key="9">
    <source>
        <dbReference type="ARBA" id="ARBA00022842"/>
    </source>
</evidence>
<feature type="domain" description="Tubulin/FtsZ 2-layer sandwich" evidence="16">
    <location>
        <begin position="254"/>
        <end position="399"/>
    </location>
</feature>
<dbReference type="InterPro" id="IPR037103">
    <property type="entry name" value="Tubulin/FtsZ-like_C"/>
</dbReference>
<evidence type="ECO:0000256" key="14">
    <source>
        <dbReference type="RuleBase" id="RU000352"/>
    </source>
</evidence>
<dbReference type="KEGG" id="smo:SELMODRAFT_150151"/>
<evidence type="ECO:0000256" key="10">
    <source>
        <dbReference type="ARBA" id="ARBA00023134"/>
    </source>
</evidence>
<dbReference type="Gene3D" id="3.30.1330.20">
    <property type="entry name" value="Tubulin/FtsZ, C-terminal domain"/>
    <property type="match status" value="1"/>
</dbReference>
<dbReference type="FunFam" id="1.10.287.600:FF:000001">
    <property type="entry name" value="Tubulin alpha chain"/>
    <property type="match status" value="1"/>
</dbReference>
<dbReference type="InParanoid" id="D8RUY0"/>
<evidence type="ECO:0000313" key="19">
    <source>
        <dbReference type="Proteomes" id="UP000001514"/>
    </source>
</evidence>
<dbReference type="GO" id="GO:0005874">
    <property type="term" value="C:microtubule"/>
    <property type="evidence" value="ECO:0000318"/>
    <property type="project" value="GO_Central"/>
</dbReference>
<dbReference type="SUPFAM" id="SSF55307">
    <property type="entry name" value="Tubulin C-terminal domain-like"/>
    <property type="match status" value="1"/>
</dbReference>
<keyword evidence="11" id="KW-0206">Cytoskeleton</keyword>
<dbReference type="InterPro" id="IPR023123">
    <property type="entry name" value="Tubulin_C"/>
</dbReference>
<protein>
    <recommendedName>
        <fullName evidence="14">Tubulin alpha chain</fullName>
    </recommendedName>
</protein>
<evidence type="ECO:0000256" key="2">
    <source>
        <dbReference type="ARBA" id="ARBA00004245"/>
    </source>
</evidence>
<dbReference type="Pfam" id="PF00091">
    <property type="entry name" value="Tubulin"/>
    <property type="match status" value="1"/>
</dbReference>
<name>D8RUY0_SELML</name>
<evidence type="ECO:0000259" key="15">
    <source>
        <dbReference type="SMART" id="SM00864"/>
    </source>
</evidence>
<comment type="subunit">
    <text evidence="4 14">Dimer of alpha and beta chains. A typical microtubule is a hollow water-filled tube with an outer diameter of 25 nm and an inner diameter of 15 nM. Alpha-beta heterodimers associate head-to-tail to form protofilaments running lengthwise along the microtubule wall with the beta-tubulin subunit facing the microtubule plus end conferring a structural polarity. Microtubules usually have 13 protofilaments but different protofilament numbers can be found in some organisms and specialized cells.</text>
</comment>
<keyword evidence="7 14" id="KW-0547">Nucleotide-binding</keyword>
<dbReference type="InterPro" id="IPR003008">
    <property type="entry name" value="Tubulin_FtsZ_GTPase"/>
</dbReference>
<comment type="subcellular location">
    <subcellularLocation>
        <location evidence="2">Cytoplasm</location>
        <location evidence="2">Cytoskeleton</location>
    </subcellularLocation>
</comment>
<dbReference type="AlphaFoldDB" id="D8RUY0"/>
<evidence type="ECO:0000256" key="11">
    <source>
        <dbReference type="ARBA" id="ARBA00023212"/>
    </source>
</evidence>
<dbReference type="SMART" id="SM00865">
    <property type="entry name" value="Tubulin_C"/>
    <property type="match status" value="1"/>
</dbReference>
<organism evidence="19">
    <name type="scientific">Selaginella moellendorffii</name>
    <name type="common">Spikemoss</name>
    <dbReference type="NCBI Taxonomy" id="88036"/>
    <lineage>
        <taxon>Eukaryota</taxon>
        <taxon>Viridiplantae</taxon>
        <taxon>Streptophyta</taxon>
        <taxon>Embryophyta</taxon>
        <taxon>Tracheophyta</taxon>
        <taxon>Lycopodiopsida</taxon>
        <taxon>Selaginellales</taxon>
        <taxon>Selaginellaceae</taxon>
        <taxon>Selaginella</taxon>
    </lineage>
</organism>
<dbReference type="SMART" id="SM00864">
    <property type="entry name" value="Tubulin"/>
    <property type="match status" value="1"/>
</dbReference>
<dbReference type="InterPro" id="IPR008280">
    <property type="entry name" value="Tub_FtsZ_C"/>
</dbReference>
<dbReference type="Gramene" id="EFJ23680">
    <property type="protein sequence ID" value="EFJ23680"/>
    <property type="gene ID" value="SELMODRAFT_150151"/>
</dbReference>
<dbReference type="eggNOG" id="KOG1376">
    <property type="taxonomic scope" value="Eukaryota"/>
</dbReference>
<dbReference type="CDD" id="cd02186">
    <property type="entry name" value="alpha_tubulin"/>
    <property type="match status" value="1"/>
</dbReference>
<evidence type="ECO:0000313" key="17">
    <source>
        <dbReference type="EMBL" id="EFJ09935.1"/>
    </source>
</evidence>
<keyword evidence="10 14" id="KW-0342">GTP-binding</keyword>
<keyword evidence="9" id="KW-0460">Magnesium</keyword>
<dbReference type="Gene3D" id="1.10.287.600">
    <property type="entry name" value="Helix hairpin bin"/>
    <property type="match status" value="1"/>
</dbReference>
<dbReference type="InterPro" id="IPR018316">
    <property type="entry name" value="Tubulin/FtsZ_2-layer-sand-dom"/>
</dbReference>
<dbReference type="InterPro" id="IPR036525">
    <property type="entry name" value="Tubulin/FtsZ_GTPase_sf"/>
</dbReference>
<dbReference type="GO" id="GO:0000226">
    <property type="term" value="P:microtubule cytoskeleton organization"/>
    <property type="evidence" value="ECO:0000318"/>
    <property type="project" value="GO_Central"/>
</dbReference>
<dbReference type="STRING" id="88036.D8RUY0"/>
<evidence type="ECO:0000256" key="8">
    <source>
        <dbReference type="ARBA" id="ARBA00022801"/>
    </source>
</evidence>
<accession>D8RUY0</accession>
<dbReference type="EMBL" id="GL377591">
    <property type="protein sequence ID" value="EFJ23680.1"/>
    <property type="molecule type" value="Genomic_DNA"/>
</dbReference>
<dbReference type="Pfam" id="PF03953">
    <property type="entry name" value="Tubulin_C"/>
    <property type="match status" value="1"/>
</dbReference>
<dbReference type="InterPro" id="IPR017975">
    <property type="entry name" value="Tubulin_CS"/>
</dbReference>
<evidence type="ECO:0000313" key="18">
    <source>
        <dbReference type="EMBL" id="EFJ23680.1"/>
    </source>
</evidence>
<keyword evidence="8" id="KW-0378">Hydrolase</keyword>
<dbReference type="PRINTS" id="PR01161">
    <property type="entry name" value="TUBULIN"/>
</dbReference>
<evidence type="ECO:0000256" key="5">
    <source>
        <dbReference type="ARBA" id="ARBA00022490"/>
    </source>
</evidence>
<dbReference type="PROSITE" id="PS00227">
    <property type="entry name" value="TUBULIN"/>
    <property type="match status" value="1"/>
</dbReference>
<evidence type="ECO:0000256" key="13">
    <source>
        <dbReference type="ARBA" id="ARBA00049117"/>
    </source>
</evidence>
<dbReference type="InterPro" id="IPR000217">
    <property type="entry name" value="Tubulin"/>
</dbReference>
<dbReference type="PRINTS" id="PR01162">
    <property type="entry name" value="ALPHATUBULIN"/>
</dbReference>
<dbReference type="Gene3D" id="3.40.50.1440">
    <property type="entry name" value="Tubulin/FtsZ, GTPase domain"/>
    <property type="match status" value="1"/>
</dbReference>
<evidence type="ECO:0000256" key="1">
    <source>
        <dbReference type="ARBA" id="ARBA00001946"/>
    </source>
</evidence>
<evidence type="ECO:0000256" key="3">
    <source>
        <dbReference type="ARBA" id="ARBA00009636"/>
    </source>
</evidence>
<gene>
    <name evidence="18" type="ORF">SELMODRAFT_150151</name>
    <name evidence="17" type="ORF">SELMODRAFT_269452</name>
</gene>
<reference evidence="18 19" key="1">
    <citation type="journal article" date="2011" name="Science">
        <title>The Selaginella genome identifies genetic changes associated with the evolution of vascular plants.</title>
        <authorList>
            <person name="Banks J.A."/>
            <person name="Nishiyama T."/>
            <person name="Hasebe M."/>
            <person name="Bowman J.L."/>
            <person name="Gribskov M."/>
            <person name="dePamphilis C."/>
            <person name="Albert V.A."/>
            <person name="Aono N."/>
            <person name="Aoyama T."/>
            <person name="Ambrose B.A."/>
            <person name="Ashton N.W."/>
            <person name="Axtell M.J."/>
            <person name="Barker E."/>
            <person name="Barker M.S."/>
            <person name="Bennetzen J.L."/>
            <person name="Bonawitz N.D."/>
            <person name="Chapple C."/>
            <person name="Cheng C."/>
            <person name="Correa L.G."/>
            <person name="Dacre M."/>
            <person name="DeBarry J."/>
            <person name="Dreyer I."/>
            <person name="Elias M."/>
            <person name="Engstrom E.M."/>
            <person name="Estelle M."/>
            <person name="Feng L."/>
            <person name="Finet C."/>
            <person name="Floyd S.K."/>
            <person name="Frommer W.B."/>
            <person name="Fujita T."/>
            <person name="Gramzow L."/>
            <person name="Gutensohn M."/>
            <person name="Harholt J."/>
            <person name="Hattori M."/>
            <person name="Heyl A."/>
            <person name="Hirai T."/>
            <person name="Hiwatashi Y."/>
            <person name="Ishikawa M."/>
            <person name="Iwata M."/>
            <person name="Karol K.G."/>
            <person name="Koehler B."/>
            <person name="Kolukisaoglu U."/>
            <person name="Kubo M."/>
            <person name="Kurata T."/>
            <person name="Lalonde S."/>
            <person name="Li K."/>
            <person name="Li Y."/>
            <person name="Litt A."/>
            <person name="Lyons E."/>
            <person name="Manning G."/>
            <person name="Maruyama T."/>
            <person name="Michael T.P."/>
            <person name="Mikami K."/>
            <person name="Miyazaki S."/>
            <person name="Morinaga S."/>
            <person name="Murata T."/>
            <person name="Mueller-Roeber B."/>
            <person name="Nelson D.R."/>
            <person name="Obara M."/>
            <person name="Oguri Y."/>
            <person name="Olmstead R.G."/>
            <person name="Onodera N."/>
            <person name="Petersen B.L."/>
            <person name="Pils B."/>
            <person name="Prigge M."/>
            <person name="Rensing S.A."/>
            <person name="Riano-Pachon D.M."/>
            <person name="Roberts A.W."/>
            <person name="Sato Y."/>
            <person name="Scheller H.V."/>
            <person name="Schulz B."/>
            <person name="Schulz C."/>
            <person name="Shakirov E.V."/>
            <person name="Shibagaki N."/>
            <person name="Shinohara N."/>
            <person name="Shippen D.E."/>
            <person name="Soerensen I."/>
            <person name="Sotooka R."/>
            <person name="Sugimoto N."/>
            <person name="Sugita M."/>
            <person name="Sumikawa N."/>
            <person name="Tanurdzic M."/>
            <person name="Theissen G."/>
            <person name="Ulvskov P."/>
            <person name="Wakazuki S."/>
            <person name="Weng J.K."/>
            <person name="Willats W.W."/>
            <person name="Wipf D."/>
            <person name="Wolf P.G."/>
            <person name="Yang L."/>
            <person name="Zimmer A.D."/>
            <person name="Zhu Q."/>
            <person name="Mitros T."/>
            <person name="Hellsten U."/>
            <person name="Loque D."/>
            <person name="Otillar R."/>
            <person name="Salamov A."/>
            <person name="Schmutz J."/>
            <person name="Shapiro H."/>
            <person name="Lindquist E."/>
            <person name="Lucas S."/>
            <person name="Rokhsar D."/>
            <person name="Grigoriev I.V."/>
        </authorList>
    </citation>
    <scope>NUCLEOTIDE SEQUENCE [LARGE SCALE GENOMIC DNA]</scope>
</reference>
<comment type="cofactor">
    <cofactor evidence="1">
        <name>Mg(2+)</name>
        <dbReference type="ChEBI" id="CHEBI:18420"/>
    </cofactor>
</comment>
<dbReference type="GO" id="GO:0005200">
    <property type="term" value="F:structural constituent of cytoskeleton"/>
    <property type="evidence" value="ECO:0000318"/>
    <property type="project" value="GO_Central"/>
</dbReference>
<dbReference type="GO" id="GO:0016787">
    <property type="term" value="F:hydrolase activity"/>
    <property type="evidence" value="ECO:0007669"/>
    <property type="project" value="UniProtKB-KW"/>
</dbReference>
<dbReference type="FunFam" id="3.40.50.1440:FF:000004">
    <property type="entry name" value="Tubulin alpha chain"/>
    <property type="match status" value="1"/>
</dbReference>
<keyword evidence="6 14" id="KW-0493">Microtubule</keyword>
<dbReference type="GO" id="GO:0000278">
    <property type="term" value="P:mitotic cell cycle"/>
    <property type="evidence" value="ECO:0000318"/>
    <property type="project" value="GO_Central"/>
</dbReference>
<feature type="domain" description="Tubulin/FtsZ GTPase" evidence="15">
    <location>
        <begin position="54"/>
        <end position="252"/>
    </location>
</feature>
<proteinExistence type="inferred from homology"/>
<dbReference type="GO" id="GO:0005737">
    <property type="term" value="C:cytoplasm"/>
    <property type="evidence" value="ECO:0000318"/>
    <property type="project" value="GO_Central"/>
</dbReference>
<sequence length="459" mass="50775">MREIISIHVGQAGIQLGNSCWELFCLEHGIQPNGKAIDRNDHQEAMAGATKESFGTFFSEAASATKHVPRAVMVDLEPTVIDEIRTGSYRELFHPDQLISGKEDAANNFARGHYTVGREILEQCLDRIRKLADNCSGLQGFLVFNAVGGGTGSGLGALLLERLTCDYGRKSKLGFSIYPSPKISTAVVEPYNSVLATHALLEHSDVVAVLDNEAIYDICRKSLNIERPSYTNLNRLVSQVISSLTTSLRFNGALNVDISEFQTNLVPFPRIHFMLSSYAPVISAERAFHEQLSVSEITTSVFEPASMMAKCDPRHGKYMACCMMYRGDLTPKEVQQAVSNIRTKRSVQFVDWCPTGFKCGINYQPPTAVPNGDLARVKRAVCMISNNTAVADVFSHINHKFDLMFSKRAFVHWYVGEGMEEGEFSEAREDVAALEKDYAEVAQDGDEDEQSQVNGAEAY</sequence>
<dbReference type="PROSITE" id="PS00228">
    <property type="entry name" value="TUBULIN_B_AUTOREG"/>
    <property type="match status" value="1"/>
</dbReference>
<evidence type="ECO:0000256" key="12">
    <source>
        <dbReference type="ARBA" id="ARBA00034296"/>
    </source>
</evidence>
<dbReference type="OMA" id="FSHINHK"/>
<dbReference type="InterPro" id="IPR002452">
    <property type="entry name" value="Alpha_tubulin"/>
</dbReference>
<dbReference type="OrthoDB" id="1662883at2759"/>
<keyword evidence="5" id="KW-0963">Cytoplasm</keyword>
<dbReference type="FunFam" id="3.30.1330.20:FF:000001">
    <property type="entry name" value="Tubulin alpha chain"/>
    <property type="match status" value="1"/>
</dbReference>